<dbReference type="EMBL" id="BROD01000001">
    <property type="protein sequence ID" value="GKX66410.1"/>
    <property type="molecule type" value="Genomic_DNA"/>
</dbReference>
<sequence length="225" mass="25624">MFKDILEKGAKIKIIGCSDAAGAGSSMSYKTEELIFEEDGKKFFRRVAPNSWWGLLERYLQDNYSACSLENRGCGGAYSYQINKNLNTLISGDDNLVFLLIGLNDRKRTNGMEELKTNCECIVDQLISKGKIVVLLTPTPSVHSNEYYPNRIYHTDEVVKILRDIADSKKILLVDNFKYVMEYLEKNQLVIDDIIYGDGCKNDGLHPSDYVQKLIFENLIKTLQI</sequence>
<name>A0ACB5RBI8_9CLOT</name>
<reference evidence="1" key="1">
    <citation type="journal article" date="2025" name="Int. J. Syst. Evol. Microbiol.">
        <title>Inconstantimicrobium mannanitabidum sp. nov., a novel member of the family Clostridiaceae isolated from anoxic soil under the treatment of reductive soil disinfestation.</title>
        <authorList>
            <person name="Ueki A."/>
            <person name="Tonouchi A."/>
            <person name="Honma S."/>
            <person name="Kaku N."/>
            <person name="Ueki K."/>
        </authorList>
    </citation>
    <scope>NUCLEOTIDE SEQUENCE</scope>
    <source>
        <strain evidence="1">TW13</strain>
    </source>
</reference>
<evidence type="ECO:0000313" key="2">
    <source>
        <dbReference type="Proteomes" id="UP001058074"/>
    </source>
</evidence>
<gene>
    <name evidence="1" type="ORF">rsdtw13_16680</name>
</gene>
<protein>
    <submittedName>
        <fullName evidence="1">Uncharacterized protein</fullName>
    </submittedName>
</protein>
<dbReference type="Proteomes" id="UP001058074">
    <property type="component" value="Unassembled WGS sequence"/>
</dbReference>
<keyword evidence="2" id="KW-1185">Reference proteome</keyword>
<organism evidence="1 2">
    <name type="scientific">Inconstantimicrobium mannanitabidum</name>
    <dbReference type="NCBI Taxonomy" id="1604901"/>
    <lineage>
        <taxon>Bacteria</taxon>
        <taxon>Bacillati</taxon>
        <taxon>Bacillota</taxon>
        <taxon>Clostridia</taxon>
        <taxon>Eubacteriales</taxon>
        <taxon>Clostridiaceae</taxon>
        <taxon>Inconstantimicrobium</taxon>
    </lineage>
</organism>
<proteinExistence type="predicted"/>
<comment type="caution">
    <text evidence="1">The sequence shown here is derived from an EMBL/GenBank/DDBJ whole genome shotgun (WGS) entry which is preliminary data.</text>
</comment>
<evidence type="ECO:0000313" key="1">
    <source>
        <dbReference type="EMBL" id="GKX66410.1"/>
    </source>
</evidence>
<accession>A0ACB5RBI8</accession>